<evidence type="ECO:0000256" key="3">
    <source>
        <dbReference type="SAM" id="MobiDB-lite"/>
    </source>
</evidence>
<gene>
    <name evidence="4" type="primary">ybgF</name>
    <name evidence="1" type="synonym">cpoB</name>
    <name evidence="4" type="ORF">ENJ42_05120</name>
</gene>
<keyword evidence="1" id="KW-0175">Coiled coil</keyword>
<comment type="similarity">
    <text evidence="1">Belongs to the CpoB family.</text>
</comment>
<name>A0A7C5QRV1_9PROT</name>
<feature type="region of interest" description="Disordered" evidence="3">
    <location>
        <begin position="270"/>
        <end position="290"/>
    </location>
</feature>
<dbReference type="Gene3D" id="1.25.40.10">
    <property type="entry name" value="Tetratricopeptide repeat domain"/>
    <property type="match status" value="1"/>
</dbReference>
<dbReference type="NCBIfam" id="TIGR02795">
    <property type="entry name" value="tol_pal_ybgF"/>
    <property type="match status" value="1"/>
</dbReference>
<organism evidence="4">
    <name type="scientific">Hellea balneolensis</name>
    <dbReference type="NCBI Taxonomy" id="287478"/>
    <lineage>
        <taxon>Bacteria</taxon>
        <taxon>Pseudomonadati</taxon>
        <taxon>Pseudomonadota</taxon>
        <taxon>Alphaproteobacteria</taxon>
        <taxon>Maricaulales</taxon>
        <taxon>Robiginitomaculaceae</taxon>
        <taxon>Hellea</taxon>
    </lineage>
</organism>
<feature type="repeat" description="TPR" evidence="2">
    <location>
        <begin position="166"/>
        <end position="199"/>
    </location>
</feature>
<dbReference type="InterPro" id="IPR034706">
    <property type="entry name" value="CpoB"/>
</dbReference>
<dbReference type="GO" id="GO:0030288">
    <property type="term" value="C:outer membrane-bounded periplasmic space"/>
    <property type="evidence" value="ECO:0007669"/>
    <property type="project" value="UniProtKB-UniRule"/>
</dbReference>
<feature type="signal peptide" evidence="1">
    <location>
        <begin position="1"/>
        <end position="22"/>
    </location>
</feature>
<sequence length="290" mass="31132" precursor="true">MRIQVFILSVLLFVVSAQPAFAVSKKELEAQNAAMAERLSVLENRMLTGDPAAERLMQRMDALEAAQRTMTGEVERLRFERDGLQEEVRALAAQIVELQKLADEMKRHLKAVDAAARTPVPSPGSGTIIGGNRYGGGVYQGGSSLPPPPVISGGSSGGQVSLGNDISKLAEIGQKKMAQGDFTAAQTAFKQYLELNPDAADKGDIQFWLGETYYVKGGYNDAADAYIASMRTSPKGQYAPEAMVKLAATARALGKNAMACQTLASFPSQYPNAPASVKEKARQERRRSGC</sequence>
<dbReference type="Pfam" id="PF13174">
    <property type="entry name" value="TPR_6"/>
    <property type="match status" value="1"/>
</dbReference>
<comment type="subcellular location">
    <subcellularLocation>
        <location evidence="1">Periplasm</location>
    </subcellularLocation>
</comment>
<comment type="caution">
    <text evidence="4">The sequence shown here is derived from an EMBL/GenBank/DDBJ whole genome shotgun (WGS) entry which is preliminary data.</text>
</comment>
<dbReference type="EMBL" id="DRMJ01000259">
    <property type="protein sequence ID" value="HHL42979.1"/>
    <property type="molecule type" value="Genomic_DNA"/>
</dbReference>
<dbReference type="InterPro" id="IPR014162">
    <property type="entry name" value="CpoB_C"/>
</dbReference>
<evidence type="ECO:0000313" key="4">
    <source>
        <dbReference type="EMBL" id="HHL42979.1"/>
    </source>
</evidence>
<evidence type="ECO:0000256" key="1">
    <source>
        <dbReference type="HAMAP-Rule" id="MF_02066"/>
    </source>
</evidence>
<dbReference type="SUPFAM" id="SSF48452">
    <property type="entry name" value="TPR-like"/>
    <property type="match status" value="1"/>
</dbReference>
<dbReference type="Proteomes" id="UP000885830">
    <property type="component" value="Unassembled WGS sequence"/>
</dbReference>
<dbReference type="InterPro" id="IPR011990">
    <property type="entry name" value="TPR-like_helical_dom_sf"/>
</dbReference>
<accession>A0A7C5QRV1</accession>
<feature type="chain" id="PRO_5028539600" description="Cell division coordinator CpoB" evidence="1">
    <location>
        <begin position="23"/>
        <end position="290"/>
    </location>
</feature>
<feature type="coiled-coil region" evidence="1">
    <location>
        <begin position="25"/>
        <end position="118"/>
    </location>
</feature>
<proteinExistence type="inferred from homology"/>
<dbReference type="AlphaFoldDB" id="A0A7C5QRV1"/>
<keyword evidence="2" id="KW-0802">TPR repeat</keyword>
<dbReference type="GO" id="GO:0043093">
    <property type="term" value="P:FtsZ-dependent cytokinesis"/>
    <property type="evidence" value="ECO:0007669"/>
    <property type="project" value="UniProtKB-UniRule"/>
</dbReference>
<dbReference type="InterPro" id="IPR019734">
    <property type="entry name" value="TPR_rpt"/>
</dbReference>
<evidence type="ECO:0000256" key="2">
    <source>
        <dbReference type="PROSITE-ProRule" id="PRU00339"/>
    </source>
</evidence>
<reference evidence="4" key="1">
    <citation type="journal article" date="2020" name="mSystems">
        <title>Genome- and Community-Level Interaction Insights into Carbon Utilization and Element Cycling Functions of Hydrothermarchaeota in Hydrothermal Sediment.</title>
        <authorList>
            <person name="Zhou Z."/>
            <person name="Liu Y."/>
            <person name="Xu W."/>
            <person name="Pan J."/>
            <person name="Luo Z.H."/>
            <person name="Li M."/>
        </authorList>
    </citation>
    <scope>NUCLEOTIDE SEQUENCE [LARGE SCALE GENOMIC DNA]</scope>
    <source>
        <strain evidence="4">HyVt-485</strain>
    </source>
</reference>
<keyword evidence="1" id="KW-0131">Cell cycle</keyword>
<dbReference type="PROSITE" id="PS50005">
    <property type="entry name" value="TPR"/>
    <property type="match status" value="1"/>
</dbReference>
<protein>
    <recommendedName>
        <fullName evidence="1">Cell division coordinator CpoB</fullName>
    </recommendedName>
</protein>
<comment type="function">
    <text evidence="1">Mediates coordination of peptidoglycan synthesis and outer membrane constriction during cell division.</text>
</comment>
<dbReference type="HAMAP" id="MF_02066">
    <property type="entry name" value="CpoB"/>
    <property type="match status" value="1"/>
</dbReference>
<keyword evidence="1" id="KW-0132">Cell division</keyword>
<keyword evidence="1" id="KW-0732">Signal</keyword>
<keyword evidence="1" id="KW-0574">Periplasm</keyword>